<dbReference type="Proteomes" id="UP000605990">
    <property type="component" value="Unassembled WGS sequence"/>
</dbReference>
<keyword evidence="2" id="KW-1185">Reference proteome</keyword>
<accession>A0ABR7J381</accession>
<name>A0ABR7J381_9FLAO</name>
<dbReference type="RefSeq" id="WP_166131616.1">
    <property type="nucleotide sequence ID" value="NZ_JAANOQ010000013.1"/>
</dbReference>
<protein>
    <recommendedName>
        <fullName evidence="3">SMI1/KNR4 family protein</fullName>
    </recommendedName>
</protein>
<organism evidence="1 2">
    <name type="scientific">Flavobacterium bernardetii</name>
    <dbReference type="NCBI Taxonomy" id="2813823"/>
    <lineage>
        <taxon>Bacteria</taxon>
        <taxon>Pseudomonadati</taxon>
        <taxon>Bacteroidota</taxon>
        <taxon>Flavobacteriia</taxon>
        <taxon>Flavobacteriales</taxon>
        <taxon>Flavobacteriaceae</taxon>
        <taxon>Flavobacterium</taxon>
    </lineage>
</organism>
<reference evidence="1 2" key="1">
    <citation type="submission" date="2020-08" db="EMBL/GenBank/DDBJ databases">
        <title>Description of novel Flavobacterium F-408 isolate.</title>
        <authorList>
            <person name="Saticioglu I.B."/>
            <person name="Duman M."/>
            <person name="Altun S."/>
        </authorList>
    </citation>
    <scope>NUCLEOTIDE SEQUENCE [LARGE SCALE GENOMIC DNA]</scope>
    <source>
        <strain evidence="1 2">F-408</strain>
    </source>
</reference>
<gene>
    <name evidence="1" type="ORF">H8R27_14975</name>
</gene>
<evidence type="ECO:0000313" key="2">
    <source>
        <dbReference type="Proteomes" id="UP000605990"/>
    </source>
</evidence>
<proteinExistence type="predicted"/>
<evidence type="ECO:0008006" key="3">
    <source>
        <dbReference type="Google" id="ProtNLM"/>
    </source>
</evidence>
<dbReference type="EMBL" id="JACRUN010000013">
    <property type="protein sequence ID" value="MBC5836192.1"/>
    <property type="molecule type" value="Genomic_DNA"/>
</dbReference>
<sequence length="183" mass="21971">MKFEDNFTNYEIPKILIDLFTFQNENNCFRMYSNGFRLRFENNNNFFLEKFNKTFITFATANSTGSTYGFWITNSSKNLVDFPIVMFGDEGGINLIAENIFILLANLTLDFEPDIEYYSNAISFYTEDYEKSEYLDKYKNWLKQNSIEFTNKSIKELDREIKLLQNKHKLEFEVWKTKYYDNI</sequence>
<evidence type="ECO:0000313" key="1">
    <source>
        <dbReference type="EMBL" id="MBC5836192.1"/>
    </source>
</evidence>
<comment type="caution">
    <text evidence="1">The sequence shown here is derived from an EMBL/GenBank/DDBJ whole genome shotgun (WGS) entry which is preliminary data.</text>
</comment>